<feature type="region of interest" description="Disordered" evidence="1">
    <location>
        <begin position="53"/>
        <end position="77"/>
    </location>
</feature>
<dbReference type="EMBL" id="SRLO01000006">
    <property type="protein sequence ID" value="TNN88187.1"/>
    <property type="molecule type" value="Genomic_DNA"/>
</dbReference>
<gene>
    <name evidence="2" type="ORF">EYF80_001403</name>
</gene>
<evidence type="ECO:0000256" key="1">
    <source>
        <dbReference type="SAM" id="MobiDB-lite"/>
    </source>
</evidence>
<proteinExistence type="predicted"/>
<evidence type="ECO:0000313" key="2">
    <source>
        <dbReference type="EMBL" id="TNN88187.1"/>
    </source>
</evidence>
<keyword evidence="3" id="KW-1185">Reference proteome</keyword>
<dbReference type="Proteomes" id="UP000314294">
    <property type="component" value="Unassembled WGS sequence"/>
</dbReference>
<name>A0A4Z2JDY1_9TELE</name>
<reference evidence="2 3" key="1">
    <citation type="submission" date="2019-03" db="EMBL/GenBank/DDBJ databases">
        <title>First draft genome of Liparis tanakae, snailfish: a comprehensive survey of snailfish specific genes.</title>
        <authorList>
            <person name="Kim W."/>
            <person name="Song I."/>
            <person name="Jeong J.-H."/>
            <person name="Kim D."/>
            <person name="Kim S."/>
            <person name="Ryu S."/>
            <person name="Song J.Y."/>
            <person name="Lee S.K."/>
        </authorList>
    </citation>
    <scope>NUCLEOTIDE SEQUENCE [LARGE SCALE GENOMIC DNA]</scope>
    <source>
        <tissue evidence="2">Muscle</tissue>
    </source>
</reference>
<comment type="caution">
    <text evidence="2">The sequence shown here is derived from an EMBL/GenBank/DDBJ whole genome shotgun (WGS) entry which is preliminary data.</text>
</comment>
<evidence type="ECO:0000313" key="3">
    <source>
        <dbReference type="Proteomes" id="UP000314294"/>
    </source>
</evidence>
<accession>A0A4Z2JDY1</accession>
<protein>
    <submittedName>
        <fullName evidence="2">Uncharacterized protein</fullName>
    </submittedName>
</protein>
<sequence length="77" mass="8620">MHITVAKSYGFSSTEDIIMLCPHMTPGTALLLQHKTVKLEVLWDCRCRHDPAERAARPGNAACDPPPEALTDLRRHK</sequence>
<dbReference type="AlphaFoldDB" id="A0A4Z2JDY1"/>
<organism evidence="2 3">
    <name type="scientific">Liparis tanakae</name>
    <name type="common">Tanaka's snailfish</name>
    <dbReference type="NCBI Taxonomy" id="230148"/>
    <lineage>
        <taxon>Eukaryota</taxon>
        <taxon>Metazoa</taxon>
        <taxon>Chordata</taxon>
        <taxon>Craniata</taxon>
        <taxon>Vertebrata</taxon>
        <taxon>Euteleostomi</taxon>
        <taxon>Actinopterygii</taxon>
        <taxon>Neopterygii</taxon>
        <taxon>Teleostei</taxon>
        <taxon>Neoteleostei</taxon>
        <taxon>Acanthomorphata</taxon>
        <taxon>Eupercaria</taxon>
        <taxon>Perciformes</taxon>
        <taxon>Cottioidei</taxon>
        <taxon>Cottales</taxon>
        <taxon>Liparidae</taxon>
        <taxon>Liparis</taxon>
    </lineage>
</organism>